<proteinExistence type="predicted"/>
<dbReference type="EMBL" id="AHOR02000048">
    <property type="protein sequence ID" value="EMF80676.1"/>
    <property type="molecule type" value="Genomic_DNA"/>
</dbReference>
<evidence type="ECO:0000313" key="2">
    <source>
        <dbReference type="Proteomes" id="UP000011770"/>
    </source>
</evidence>
<name>M3GUX3_9LEPT</name>
<evidence type="ECO:0000313" key="1">
    <source>
        <dbReference type="EMBL" id="EMF80676.1"/>
    </source>
</evidence>
<comment type="caution">
    <text evidence="1">The sequence shown here is derived from an EMBL/GenBank/DDBJ whole genome shotgun (WGS) entry which is preliminary data.</text>
</comment>
<dbReference type="AlphaFoldDB" id="M3GUX3"/>
<dbReference type="Proteomes" id="UP000011770">
    <property type="component" value="Unassembled WGS sequence"/>
</dbReference>
<organism evidence="1 2">
    <name type="scientific">Leptospira weilii serovar Topaz str. LT2116</name>
    <dbReference type="NCBI Taxonomy" id="1088540"/>
    <lineage>
        <taxon>Bacteria</taxon>
        <taxon>Pseudomonadati</taxon>
        <taxon>Spirochaetota</taxon>
        <taxon>Spirochaetia</taxon>
        <taxon>Leptospirales</taxon>
        <taxon>Leptospiraceae</taxon>
        <taxon>Leptospira</taxon>
    </lineage>
</organism>
<protein>
    <submittedName>
        <fullName evidence="1">Uncharacterized protein</fullName>
    </submittedName>
</protein>
<gene>
    <name evidence="1" type="ORF">LEP1GSC188_3821</name>
</gene>
<sequence length="43" mass="4943">MILENKRSVLQKYSGSQKLSQIGKSRLFLKEDSNILIFEISLS</sequence>
<accession>M3GUX3</accession>
<reference evidence="1 2" key="1">
    <citation type="submission" date="2013-01" db="EMBL/GenBank/DDBJ databases">
        <authorList>
            <person name="Harkins D.M."/>
            <person name="Durkin A.S."/>
            <person name="Brinkac L.M."/>
            <person name="Haft D.H."/>
            <person name="Selengut J.D."/>
            <person name="Sanka R."/>
            <person name="DePew J."/>
            <person name="Purushe J."/>
            <person name="Tulsiani S.M."/>
            <person name="Graham G.C."/>
            <person name="Burns M.-A."/>
            <person name="Dohnt M.F."/>
            <person name="Smythe L.D."/>
            <person name="McKay D.B."/>
            <person name="Craig S.B."/>
            <person name="Vinetz J.M."/>
            <person name="Sutton G.G."/>
            <person name="Nierman W.C."/>
            <person name="Fouts D.E."/>
        </authorList>
    </citation>
    <scope>NUCLEOTIDE SEQUENCE [LARGE SCALE GENOMIC DNA]</scope>
    <source>
        <strain evidence="1 2">LT2116</strain>
    </source>
</reference>